<dbReference type="Proteomes" id="UP000032702">
    <property type="component" value="Unassembled WGS sequence"/>
</dbReference>
<feature type="non-terminal residue" evidence="2">
    <location>
        <position position="55"/>
    </location>
</feature>
<reference evidence="2 3" key="1">
    <citation type="submission" date="2006-04" db="EMBL/GenBank/DDBJ databases">
        <authorList>
            <person name="Nierman W.C."/>
        </authorList>
    </citation>
    <scope>NUCLEOTIDE SEQUENCE [LARGE SCALE GENOMIC DNA]</scope>
    <source>
        <strain evidence="2 3">DW4/3-1</strain>
    </source>
</reference>
<evidence type="ECO:0000313" key="2">
    <source>
        <dbReference type="EMBL" id="EAU63168.1"/>
    </source>
</evidence>
<protein>
    <submittedName>
        <fullName evidence="2">Uncharacterized protein</fullName>
    </submittedName>
</protein>
<comment type="caution">
    <text evidence="2">The sequence shown here is derived from an EMBL/GenBank/DDBJ whole genome shotgun (WGS) entry which is preliminary data.</text>
</comment>
<name>Q08RQ7_STIAD</name>
<gene>
    <name evidence="2" type="ORF">STIAU_1136</name>
</gene>
<evidence type="ECO:0000256" key="1">
    <source>
        <dbReference type="SAM" id="MobiDB-lite"/>
    </source>
</evidence>
<dbReference type="AlphaFoldDB" id="Q08RQ7"/>
<evidence type="ECO:0000313" key="3">
    <source>
        <dbReference type="Proteomes" id="UP000032702"/>
    </source>
</evidence>
<dbReference type="EMBL" id="AAMD01000179">
    <property type="protein sequence ID" value="EAU63168.1"/>
    <property type="molecule type" value="Genomic_DNA"/>
</dbReference>
<feature type="region of interest" description="Disordered" evidence="1">
    <location>
        <begin position="15"/>
        <end position="55"/>
    </location>
</feature>
<proteinExistence type="predicted"/>
<feature type="compositionally biased region" description="Low complexity" evidence="1">
    <location>
        <begin position="15"/>
        <end position="28"/>
    </location>
</feature>
<sequence length="55" mass="5698">MRTCSFEPTIRDSCSLSTSHRSSSGTVSPCTTRLRAAGPVTAGRSDPSCARTGPP</sequence>
<organism evidence="2 3">
    <name type="scientific">Stigmatella aurantiaca (strain DW4/3-1)</name>
    <dbReference type="NCBI Taxonomy" id="378806"/>
    <lineage>
        <taxon>Bacteria</taxon>
        <taxon>Pseudomonadati</taxon>
        <taxon>Myxococcota</taxon>
        <taxon>Myxococcia</taxon>
        <taxon>Myxococcales</taxon>
        <taxon>Cystobacterineae</taxon>
        <taxon>Archangiaceae</taxon>
        <taxon>Stigmatella</taxon>
    </lineage>
</organism>
<accession>Q08RQ7</accession>